<evidence type="ECO:0000313" key="2">
    <source>
        <dbReference type="Proteomes" id="UP001221189"/>
    </source>
</evidence>
<dbReference type="Proteomes" id="UP001221189">
    <property type="component" value="Unassembled WGS sequence"/>
</dbReference>
<name>A0ABT5KKF8_9BURK</name>
<dbReference type="EMBL" id="JAQQXT010000022">
    <property type="protein sequence ID" value="MDC8774429.1"/>
    <property type="molecule type" value="Genomic_DNA"/>
</dbReference>
<dbReference type="RefSeq" id="WP_273602433.1">
    <property type="nucleotide sequence ID" value="NZ_JAQQXT010000022.1"/>
</dbReference>
<evidence type="ECO:0000313" key="1">
    <source>
        <dbReference type="EMBL" id="MDC8774429.1"/>
    </source>
</evidence>
<reference evidence="1 2" key="1">
    <citation type="submission" date="2022-10" db="EMBL/GenBank/DDBJ databases">
        <title>Paucibacter sp. hw1 Genome sequencing.</title>
        <authorList>
            <person name="Park S."/>
        </authorList>
    </citation>
    <scope>NUCLEOTIDE SEQUENCE [LARGE SCALE GENOMIC DNA]</scope>
    <source>
        <strain evidence="2">hw1</strain>
    </source>
</reference>
<protein>
    <submittedName>
        <fullName evidence="1">Uncharacterized protein</fullName>
    </submittedName>
</protein>
<proteinExistence type="predicted"/>
<comment type="caution">
    <text evidence="1">The sequence shown here is derived from an EMBL/GenBank/DDBJ whole genome shotgun (WGS) entry which is preliminary data.</text>
</comment>
<accession>A0ABT5KKF8</accession>
<sequence>MSFTDRWFDPSKPPKAAIAIAIHMFAEVPLGWQKLFYETLNALVAVRTADRAFSLNYLAVEFENHQLEFDMPDPDRVLAGICRRCAQRSKSICQKCGRRGRLRMFNMTDAAVLCPRCAAPELLHRAIDDALTYPGLIAVAGRVESPQRVPEVLRGAFMRATEAGAMDARQFRKWLDELKRLKRMLPPVSVPNEADA</sequence>
<organism evidence="1 2">
    <name type="scientific">Roseateles albus</name>
    <dbReference type="NCBI Taxonomy" id="2987525"/>
    <lineage>
        <taxon>Bacteria</taxon>
        <taxon>Pseudomonadati</taxon>
        <taxon>Pseudomonadota</taxon>
        <taxon>Betaproteobacteria</taxon>
        <taxon>Burkholderiales</taxon>
        <taxon>Sphaerotilaceae</taxon>
        <taxon>Roseateles</taxon>
    </lineage>
</organism>
<gene>
    <name evidence="1" type="ORF">PRZ03_22935</name>
</gene>
<keyword evidence="2" id="KW-1185">Reference proteome</keyword>